<feature type="domain" description="Leucine-binding protein" evidence="3">
    <location>
        <begin position="45"/>
        <end position="385"/>
    </location>
</feature>
<organism evidence="4 5">
    <name type="scientific">Haloterrigena alkaliphila</name>
    <dbReference type="NCBI Taxonomy" id="2816475"/>
    <lineage>
        <taxon>Archaea</taxon>
        <taxon>Methanobacteriati</taxon>
        <taxon>Methanobacteriota</taxon>
        <taxon>Stenosarchaea group</taxon>
        <taxon>Halobacteria</taxon>
        <taxon>Halobacteriales</taxon>
        <taxon>Natrialbaceae</taxon>
        <taxon>Haloterrigena</taxon>
    </lineage>
</organism>
<dbReference type="GeneID" id="63187513"/>
<dbReference type="InterPro" id="IPR028081">
    <property type="entry name" value="Leu-bd"/>
</dbReference>
<gene>
    <name evidence="4" type="ORF">J0X25_09370</name>
</gene>
<dbReference type="InterPro" id="IPR051010">
    <property type="entry name" value="BCAA_transport"/>
</dbReference>
<dbReference type="RefSeq" id="WP_207287193.1">
    <property type="nucleotide sequence ID" value="NZ_CP071462.1"/>
</dbReference>
<reference evidence="4 5" key="1">
    <citation type="submission" date="2021-03" db="EMBL/GenBank/DDBJ databases">
        <title>Haloterrigena longa sp. nov. and Haloterrigena limicola sp. nov., extremely halophilic archaea isolated from a salt lake.</title>
        <authorList>
            <person name="Henglin C."/>
        </authorList>
    </citation>
    <scope>NUCLEOTIDE SEQUENCE [LARGE SCALE GENOMIC DNA]</scope>
    <source>
        <strain evidence="4 5">KZCA68</strain>
    </source>
</reference>
<dbReference type="Proteomes" id="UP000663203">
    <property type="component" value="Chromosome"/>
</dbReference>
<dbReference type="PANTHER" id="PTHR30483:SF6">
    <property type="entry name" value="PERIPLASMIC BINDING PROTEIN OF ABC TRANSPORTER FOR NATURAL AMINO ACIDS"/>
    <property type="match status" value="1"/>
</dbReference>
<protein>
    <submittedName>
        <fullName evidence="4">ABC transporter substrate-binding protein</fullName>
    </submittedName>
</protein>
<dbReference type="KEGG" id="hakz:J0X25_09370"/>
<dbReference type="PANTHER" id="PTHR30483">
    <property type="entry name" value="LEUCINE-SPECIFIC-BINDING PROTEIN"/>
    <property type="match status" value="1"/>
</dbReference>
<sequence>MAWDADDVRRRDVLKTSGALSAAGLTGLAGCAGTPGEQDTELGDEIHIGLVEPLSGVYANLGQAEIEGAQLAIQDLEEEFDITIETTEADTEADPDTGVRRIEELVTQDGIDAAFGGVSSSVAIAMGQWASRNDLAYIASGSHSDATTGGDCGQYMWRTASSNTMLARTAGAAMADHADSWTLVYADYTWGQTARDAVSEVLQNEGAEVVDTISVPLGAGDYSSALNRVQNSGAEAMGNITAGADTTRLCQQYLDSGLASEMKTGGVLLEDEVMWSLGPEGVAQMGVWATVWNPAYQEGQMGDFVERIRNEYQKTAYSRHYLGYTSMDQLVRAAIRAESTAAADIAGELNGHDYSDVGLLDGTQAWRECDHQNEKPTYAVQAKSADDMVDEDGERIWFEQVAKRSGEEVMRSCDETGCDL</sequence>
<keyword evidence="5" id="KW-1185">Reference proteome</keyword>
<dbReference type="InterPro" id="IPR028082">
    <property type="entry name" value="Peripla_BP_I"/>
</dbReference>
<dbReference type="SUPFAM" id="SSF53822">
    <property type="entry name" value="Periplasmic binding protein-like I"/>
    <property type="match status" value="1"/>
</dbReference>
<accession>A0A8A2V862</accession>
<evidence type="ECO:0000313" key="4">
    <source>
        <dbReference type="EMBL" id="QSW97631.1"/>
    </source>
</evidence>
<keyword evidence="2" id="KW-0175">Coiled coil</keyword>
<evidence type="ECO:0000313" key="5">
    <source>
        <dbReference type="Proteomes" id="UP000663203"/>
    </source>
</evidence>
<dbReference type="Gene3D" id="3.40.50.2300">
    <property type="match status" value="2"/>
</dbReference>
<dbReference type="AlphaFoldDB" id="A0A8A2V862"/>
<proteinExistence type="predicted"/>
<dbReference type="EMBL" id="CP071462">
    <property type="protein sequence ID" value="QSW97631.1"/>
    <property type="molecule type" value="Genomic_DNA"/>
</dbReference>
<feature type="coiled-coil region" evidence="2">
    <location>
        <begin position="59"/>
        <end position="86"/>
    </location>
</feature>
<evidence type="ECO:0000259" key="3">
    <source>
        <dbReference type="Pfam" id="PF13458"/>
    </source>
</evidence>
<name>A0A8A2V862_9EURY</name>
<keyword evidence="1" id="KW-0732">Signal</keyword>
<evidence type="ECO:0000256" key="2">
    <source>
        <dbReference type="SAM" id="Coils"/>
    </source>
</evidence>
<dbReference type="Pfam" id="PF13458">
    <property type="entry name" value="Peripla_BP_6"/>
    <property type="match status" value="1"/>
</dbReference>
<evidence type="ECO:0000256" key="1">
    <source>
        <dbReference type="ARBA" id="ARBA00022729"/>
    </source>
</evidence>